<dbReference type="PANTHER" id="PTHR46481">
    <property type="entry name" value="ZINC FINGER BED DOMAIN-CONTAINING PROTEIN 4"/>
    <property type="match status" value="1"/>
</dbReference>
<dbReference type="InterPro" id="IPR052035">
    <property type="entry name" value="ZnF_BED_domain_contain"/>
</dbReference>
<keyword evidence="5" id="KW-0805">Transcription regulation</keyword>
<dbReference type="Proteomes" id="UP001160148">
    <property type="component" value="Unassembled WGS sequence"/>
</dbReference>
<dbReference type="EMBL" id="CARXXK010000002">
    <property type="protein sequence ID" value="CAI6353002.1"/>
    <property type="molecule type" value="Genomic_DNA"/>
</dbReference>
<evidence type="ECO:0000313" key="11">
    <source>
        <dbReference type="EMBL" id="CAI6353002.1"/>
    </source>
</evidence>
<dbReference type="SMART" id="SM00614">
    <property type="entry name" value="ZnF_BED"/>
    <property type="match status" value="1"/>
</dbReference>
<keyword evidence="7" id="KW-0804">Transcription</keyword>
<keyword evidence="3 9" id="KW-0863">Zinc-finger</keyword>
<dbReference type="PROSITE" id="PS50808">
    <property type="entry name" value="ZF_BED"/>
    <property type="match status" value="1"/>
</dbReference>
<dbReference type="InterPro" id="IPR012337">
    <property type="entry name" value="RNaseH-like_sf"/>
</dbReference>
<evidence type="ECO:0000256" key="2">
    <source>
        <dbReference type="ARBA" id="ARBA00022723"/>
    </source>
</evidence>
<proteinExistence type="predicted"/>
<dbReference type="GO" id="GO:0046983">
    <property type="term" value="F:protein dimerization activity"/>
    <property type="evidence" value="ECO:0007669"/>
    <property type="project" value="InterPro"/>
</dbReference>
<evidence type="ECO:0000256" key="9">
    <source>
        <dbReference type="PROSITE-ProRule" id="PRU00027"/>
    </source>
</evidence>
<keyword evidence="12" id="KW-1185">Reference proteome</keyword>
<keyword evidence="2" id="KW-0479">Metal-binding</keyword>
<keyword evidence="6" id="KW-0238">DNA-binding</keyword>
<feature type="domain" description="BED-type" evidence="10">
    <location>
        <begin position="3"/>
        <end position="47"/>
    </location>
</feature>
<gene>
    <name evidence="11" type="ORF">MEUPH1_LOCUS9178</name>
</gene>
<evidence type="ECO:0000256" key="8">
    <source>
        <dbReference type="ARBA" id="ARBA00023242"/>
    </source>
</evidence>
<dbReference type="GO" id="GO:0003677">
    <property type="term" value="F:DNA binding"/>
    <property type="evidence" value="ECO:0007669"/>
    <property type="project" value="UniProtKB-KW"/>
</dbReference>
<dbReference type="InterPro" id="IPR036236">
    <property type="entry name" value="Znf_C2H2_sf"/>
</dbReference>
<dbReference type="AlphaFoldDB" id="A0AAV0WB24"/>
<sequence>MNRKRSTIWNHFSIKSDTQAKCSYCMQVIKYTGGSTGNLLRHLKSKHVTIQLTRNSLNNIEESVNQIEVSVDNPNEIAEPVDIMQSTSSSIRIAPSTLSSIGIAPSTSSLICIAPSTSSRQGNITNYITKPLSISKSKAIDQQITKCIVKHYHPFSLVEETEFRNLIRMLAPNYSIPSRKTVSNNLLLQVYNDTFQKVSKDVQDASSVALTTDGWTSINNTSFIAILAHFINSETKLCSRLLGCINFNEKHTATELSVFLKDVVREWKLENKISAVVTDNASNIKAAIRQTNWRHVSCFAHVLNIGIQNGLLQLQTVMKKIKDIVEYFKRSSSALLKLESVQKQTGVEHLKLIQECKTRWNSAYHMMSRILKIKESVLSTLAIMNNDLNCINNQEWELIDSACNLLGIFNNVTEEMKDYEIQGQSIILDPRFKKFGFASETKFQILKTSLQQKLQALNVENELLVPNESNEQTAIEMPSTSTSDIWKSFDERRSLCVPATSVPSERVFSKAGQVLTQRRSRLTTSKVEKLIFVQANL</sequence>
<dbReference type="SUPFAM" id="SSF140996">
    <property type="entry name" value="Hermes dimerisation domain"/>
    <property type="match status" value="1"/>
</dbReference>
<name>A0AAV0WB24_9HEMI</name>
<keyword evidence="8" id="KW-0539">Nucleus</keyword>
<evidence type="ECO:0000256" key="4">
    <source>
        <dbReference type="ARBA" id="ARBA00022833"/>
    </source>
</evidence>
<accession>A0AAV0WB24</accession>
<reference evidence="11 12" key="1">
    <citation type="submission" date="2023-01" db="EMBL/GenBank/DDBJ databases">
        <authorList>
            <person name="Whitehead M."/>
        </authorList>
    </citation>
    <scope>NUCLEOTIDE SEQUENCE [LARGE SCALE GENOMIC DNA]</scope>
</reference>
<comment type="subcellular location">
    <subcellularLocation>
        <location evidence="1">Nucleus</location>
    </subcellularLocation>
</comment>
<evidence type="ECO:0000256" key="1">
    <source>
        <dbReference type="ARBA" id="ARBA00004123"/>
    </source>
</evidence>
<dbReference type="SUPFAM" id="SSF57667">
    <property type="entry name" value="beta-beta-alpha zinc fingers"/>
    <property type="match status" value="1"/>
</dbReference>
<protein>
    <recommendedName>
        <fullName evidence="10">BED-type domain-containing protein</fullName>
    </recommendedName>
</protein>
<dbReference type="GO" id="GO:0009791">
    <property type="term" value="P:post-embryonic development"/>
    <property type="evidence" value="ECO:0007669"/>
    <property type="project" value="UniProtKB-ARBA"/>
</dbReference>
<evidence type="ECO:0000256" key="7">
    <source>
        <dbReference type="ARBA" id="ARBA00023163"/>
    </source>
</evidence>
<evidence type="ECO:0000259" key="10">
    <source>
        <dbReference type="PROSITE" id="PS50808"/>
    </source>
</evidence>
<evidence type="ECO:0000313" key="12">
    <source>
        <dbReference type="Proteomes" id="UP001160148"/>
    </source>
</evidence>
<dbReference type="Pfam" id="PF05699">
    <property type="entry name" value="Dimer_Tnp_hAT"/>
    <property type="match status" value="1"/>
</dbReference>
<evidence type="ECO:0000256" key="5">
    <source>
        <dbReference type="ARBA" id="ARBA00023015"/>
    </source>
</evidence>
<comment type="caution">
    <text evidence="11">The sequence shown here is derived from an EMBL/GenBank/DDBJ whole genome shotgun (WGS) entry which is preliminary data.</text>
</comment>
<organism evidence="11 12">
    <name type="scientific">Macrosiphum euphorbiae</name>
    <name type="common">potato aphid</name>
    <dbReference type="NCBI Taxonomy" id="13131"/>
    <lineage>
        <taxon>Eukaryota</taxon>
        <taxon>Metazoa</taxon>
        <taxon>Ecdysozoa</taxon>
        <taxon>Arthropoda</taxon>
        <taxon>Hexapoda</taxon>
        <taxon>Insecta</taxon>
        <taxon>Pterygota</taxon>
        <taxon>Neoptera</taxon>
        <taxon>Paraneoptera</taxon>
        <taxon>Hemiptera</taxon>
        <taxon>Sternorrhyncha</taxon>
        <taxon>Aphidomorpha</taxon>
        <taxon>Aphidoidea</taxon>
        <taxon>Aphididae</taxon>
        <taxon>Macrosiphini</taxon>
        <taxon>Macrosiphum</taxon>
    </lineage>
</organism>
<dbReference type="InterPro" id="IPR003656">
    <property type="entry name" value="Znf_BED"/>
</dbReference>
<dbReference type="GO" id="GO:0005634">
    <property type="term" value="C:nucleus"/>
    <property type="evidence" value="ECO:0007669"/>
    <property type="project" value="UniProtKB-SubCell"/>
</dbReference>
<evidence type="ECO:0000256" key="3">
    <source>
        <dbReference type="ARBA" id="ARBA00022771"/>
    </source>
</evidence>
<dbReference type="GO" id="GO:0008270">
    <property type="term" value="F:zinc ion binding"/>
    <property type="evidence" value="ECO:0007669"/>
    <property type="project" value="UniProtKB-KW"/>
</dbReference>
<evidence type="ECO:0000256" key="6">
    <source>
        <dbReference type="ARBA" id="ARBA00023125"/>
    </source>
</evidence>
<dbReference type="PANTHER" id="PTHR46481:SF10">
    <property type="entry name" value="ZINC FINGER BED DOMAIN-CONTAINING PROTEIN 39"/>
    <property type="match status" value="1"/>
</dbReference>
<keyword evidence="4" id="KW-0862">Zinc</keyword>
<dbReference type="Pfam" id="PF02892">
    <property type="entry name" value="zf-BED"/>
    <property type="match status" value="1"/>
</dbReference>
<dbReference type="SUPFAM" id="SSF53098">
    <property type="entry name" value="Ribonuclease H-like"/>
    <property type="match status" value="1"/>
</dbReference>
<dbReference type="InterPro" id="IPR008906">
    <property type="entry name" value="HATC_C_dom"/>
</dbReference>